<feature type="compositionally biased region" description="Basic and acidic residues" evidence="1">
    <location>
        <begin position="192"/>
        <end position="206"/>
    </location>
</feature>
<evidence type="ECO:0000259" key="3">
    <source>
        <dbReference type="Pfam" id="PF23076"/>
    </source>
</evidence>
<evidence type="ECO:0000313" key="4">
    <source>
        <dbReference type="EMBL" id="KAB8070725.1"/>
    </source>
</evidence>
<feature type="region of interest" description="Disordered" evidence="1">
    <location>
        <begin position="170"/>
        <end position="241"/>
    </location>
</feature>
<keyword evidence="5" id="KW-1185">Reference proteome</keyword>
<protein>
    <submittedName>
        <fullName evidence="4">Uncharacterized protein</fullName>
    </submittedName>
</protein>
<evidence type="ECO:0000313" key="5">
    <source>
        <dbReference type="Proteomes" id="UP000326565"/>
    </source>
</evidence>
<dbReference type="Proteomes" id="UP000326565">
    <property type="component" value="Unassembled WGS sequence"/>
</dbReference>
<dbReference type="EMBL" id="ML732293">
    <property type="protein sequence ID" value="KAB8070725.1"/>
    <property type="molecule type" value="Genomic_DNA"/>
</dbReference>
<organism evidence="4 5">
    <name type="scientific">Aspergillus leporis</name>
    <dbReference type="NCBI Taxonomy" id="41062"/>
    <lineage>
        <taxon>Eukaryota</taxon>
        <taxon>Fungi</taxon>
        <taxon>Dikarya</taxon>
        <taxon>Ascomycota</taxon>
        <taxon>Pezizomycotina</taxon>
        <taxon>Eurotiomycetes</taxon>
        <taxon>Eurotiomycetidae</taxon>
        <taxon>Eurotiales</taxon>
        <taxon>Aspergillaceae</taxon>
        <taxon>Aspergillus</taxon>
        <taxon>Aspergillus subgen. Circumdati</taxon>
    </lineage>
</organism>
<dbReference type="Pfam" id="PF23076">
    <property type="entry name" value="PH_FT_C"/>
    <property type="match status" value="1"/>
</dbReference>
<dbReference type="InterPro" id="IPR057082">
    <property type="entry name" value="PH_C"/>
</dbReference>
<feature type="compositionally biased region" description="Low complexity" evidence="1">
    <location>
        <begin position="171"/>
        <end position="191"/>
    </location>
</feature>
<feature type="domain" description="PH" evidence="3">
    <location>
        <begin position="409"/>
        <end position="520"/>
    </location>
</feature>
<name>A0A5N5WSJ4_9EURO</name>
<accession>A0A5N5WSJ4</accession>
<dbReference type="AlphaFoldDB" id="A0A5N5WSJ4"/>
<dbReference type="Pfam" id="PF23074">
    <property type="entry name" value="PH_FT_N"/>
    <property type="match status" value="1"/>
</dbReference>
<evidence type="ECO:0000256" key="1">
    <source>
        <dbReference type="SAM" id="MobiDB-lite"/>
    </source>
</evidence>
<proteinExistence type="predicted"/>
<dbReference type="OrthoDB" id="5345571at2759"/>
<evidence type="ECO:0000259" key="2">
    <source>
        <dbReference type="Pfam" id="PF23074"/>
    </source>
</evidence>
<gene>
    <name evidence="4" type="ORF">BDV29DRAFT_29409</name>
</gene>
<reference evidence="4 5" key="1">
    <citation type="submission" date="2019-04" db="EMBL/GenBank/DDBJ databases">
        <title>Friends and foes A comparative genomics study of 23 Aspergillus species from section Flavi.</title>
        <authorList>
            <consortium name="DOE Joint Genome Institute"/>
            <person name="Kjaerbolling I."/>
            <person name="Vesth T."/>
            <person name="Frisvad J.C."/>
            <person name="Nybo J.L."/>
            <person name="Theobald S."/>
            <person name="Kildgaard S."/>
            <person name="Isbrandt T."/>
            <person name="Kuo A."/>
            <person name="Sato A."/>
            <person name="Lyhne E.K."/>
            <person name="Kogle M.E."/>
            <person name="Wiebenga A."/>
            <person name="Kun R.S."/>
            <person name="Lubbers R.J."/>
            <person name="Makela M.R."/>
            <person name="Barry K."/>
            <person name="Chovatia M."/>
            <person name="Clum A."/>
            <person name="Daum C."/>
            <person name="Haridas S."/>
            <person name="He G."/>
            <person name="LaButti K."/>
            <person name="Lipzen A."/>
            <person name="Mondo S."/>
            <person name="Riley R."/>
            <person name="Salamov A."/>
            <person name="Simmons B.A."/>
            <person name="Magnuson J.K."/>
            <person name="Henrissat B."/>
            <person name="Mortensen U.H."/>
            <person name="Larsen T.O."/>
            <person name="Devries R.P."/>
            <person name="Grigoriev I.V."/>
            <person name="Machida M."/>
            <person name="Baker S.E."/>
            <person name="Andersen M.R."/>
        </authorList>
    </citation>
    <scope>NUCLEOTIDE SEQUENCE [LARGE SCALE GENOMIC DNA]</scope>
    <source>
        <strain evidence="4 5">CBS 151.66</strain>
    </source>
</reference>
<sequence>MALRTSADNAEDVAAGFRAFRNHLPEHETEITSLIADLFAISSHLKKLNDVTNDRQCRQKLPAALPDLELVRTSLKFTLEDIVDFFGDLEVRRGSTRDVYKRTWIELCQFFREESRDSLATRLAKYKSLLNELEDSMKDKFSYTPLMASFRNNLKELLVQQNNRFAHKLGSMSLSTPSSPSTNSAESASPVSDRRPRNRRSYERPRPSPQSPLSPVSGTFSDTPPLAPDAPGSPFTSSATSHSLGSNVVSDHWARRVFRETPSSTPIPYVGESSKCLGDITPGVKRWLQDEGFEELSQLAFHGDSDLRVFLYVREDDHRARIVCKTRRSSRSSDHSCLPLNLLEVVRVGSCLQLCRRRRGGYELVLWANLKFSTIEHMVLFFCTFLALRSQDCGRPVDHIRDYELDDEEELFGGPIVDDNFLHALRIYRDRTSGAVRLQASVHKGEMKRAPVWTAFITNHIGTRGWIRQADSKIVLLRELHQTIFTFEHYDPPRTARGEHILKFSSRSDAQGFMETIAELTGR</sequence>
<dbReference type="InterPro" id="IPR057081">
    <property type="entry name" value="PH_N"/>
</dbReference>
<feature type="domain" description="PH" evidence="2">
    <location>
        <begin position="282"/>
        <end position="408"/>
    </location>
</feature>